<feature type="domain" description="Putative sensor" evidence="11">
    <location>
        <begin position="61"/>
        <end position="255"/>
    </location>
</feature>
<proteinExistence type="predicted"/>
<evidence type="ECO:0000256" key="6">
    <source>
        <dbReference type="ARBA" id="ARBA00022777"/>
    </source>
</evidence>
<comment type="catalytic activity">
    <reaction evidence="1">
        <text>ATP + protein L-histidine = ADP + protein N-phospho-L-histidine.</text>
        <dbReference type="EC" id="2.7.13.3"/>
    </reaction>
</comment>
<dbReference type="InterPro" id="IPR011712">
    <property type="entry name" value="Sig_transdc_His_kin_sub3_dim/P"/>
</dbReference>
<sequence length="481" mass="51175">MEKRGDSPPTAPGADRMPLADARGQAGTMDIEETTVTPAQPSGFWASYGKLWKHTPGSAAYLIVAFALAMTAVSVLAAMFWAGVGLLILIVGVPLIVVTLIVARGFGVADRYLLRLTGLADIAEPEWDHDDPTRTSLWYTLSRPLRGAHYWLYLVHGMIVSPIVATVTFALTTVWLSLSLGGLTYWFWSAFLPSGNGGRWGHYVADAMPRIFGGWASETVEVVLFLVAGVVFAFTLPWVMHGLARAHHGIARGMLGRWRSDDLATEVKAEAAARGAAVQAEDAALRRLERDIHDGPQQRLVRLQLDLAAVERRAEAGDNEGAVEISREAMVHAKAALDELRALSSGVAPPLLQDRGLAAALSALAAGTPLVVGVDVDPAVDAAASSEVARTVYFIAAELLTNVVKHAQATGANLTVSLRSAPDRMLDLWVVDNGRGGAQLREGHGLEGLRARVAGLRGVLEVDSPAGGPTTVAVHIPLSDR</sequence>
<comment type="caution">
    <text evidence="12">The sequence shown here is derived from an EMBL/GenBank/DDBJ whole genome shotgun (WGS) entry which is preliminary data.</text>
</comment>
<dbReference type="Pfam" id="PF07730">
    <property type="entry name" value="HisKA_3"/>
    <property type="match status" value="1"/>
</dbReference>
<name>A0ABP7A7T1_9MICO</name>
<dbReference type="PANTHER" id="PTHR24421">
    <property type="entry name" value="NITRATE/NITRITE SENSOR PROTEIN NARX-RELATED"/>
    <property type="match status" value="1"/>
</dbReference>
<evidence type="ECO:0000256" key="2">
    <source>
        <dbReference type="ARBA" id="ARBA00012438"/>
    </source>
</evidence>
<evidence type="ECO:0000256" key="7">
    <source>
        <dbReference type="ARBA" id="ARBA00022840"/>
    </source>
</evidence>
<evidence type="ECO:0000259" key="10">
    <source>
        <dbReference type="Pfam" id="PF07730"/>
    </source>
</evidence>
<keyword evidence="6 12" id="KW-0418">Kinase</keyword>
<evidence type="ECO:0000256" key="9">
    <source>
        <dbReference type="SAM" id="Phobius"/>
    </source>
</evidence>
<dbReference type="Pfam" id="PF13796">
    <property type="entry name" value="Sensor"/>
    <property type="match status" value="1"/>
</dbReference>
<feature type="domain" description="Signal transduction histidine kinase subgroup 3 dimerisation and phosphoacceptor" evidence="10">
    <location>
        <begin position="286"/>
        <end position="350"/>
    </location>
</feature>
<evidence type="ECO:0000256" key="3">
    <source>
        <dbReference type="ARBA" id="ARBA00022553"/>
    </source>
</evidence>
<organism evidence="12 13">
    <name type="scientific">Microbacterium awajiense</name>
    <dbReference type="NCBI Taxonomy" id="415214"/>
    <lineage>
        <taxon>Bacteria</taxon>
        <taxon>Bacillati</taxon>
        <taxon>Actinomycetota</taxon>
        <taxon>Actinomycetes</taxon>
        <taxon>Micrococcales</taxon>
        <taxon>Microbacteriaceae</taxon>
        <taxon>Microbacterium</taxon>
    </lineage>
</organism>
<keyword evidence="13" id="KW-1185">Reference proteome</keyword>
<accession>A0ABP7A7T1</accession>
<keyword evidence="7" id="KW-0067">ATP-binding</keyword>
<keyword evidence="9" id="KW-1133">Transmembrane helix</keyword>
<dbReference type="SUPFAM" id="SSF55874">
    <property type="entry name" value="ATPase domain of HSP90 chaperone/DNA topoisomerase II/histidine kinase"/>
    <property type="match status" value="1"/>
</dbReference>
<dbReference type="CDD" id="cd16917">
    <property type="entry name" value="HATPase_UhpB-NarQ-NarX-like"/>
    <property type="match status" value="1"/>
</dbReference>
<keyword evidence="9" id="KW-0472">Membrane</keyword>
<keyword evidence="3" id="KW-0597">Phosphoprotein</keyword>
<dbReference type="InterPro" id="IPR025828">
    <property type="entry name" value="Put_sensor_dom"/>
</dbReference>
<keyword evidence="4" id="KW-0808">Transferase</keyword>
<dbReference type="EMBL" id="BAAAYU010000001">
    <property type="protein sequence ID" value="GAA3626471.1"/>
    <property type="molecule type" value="Genomic_DNA"/>
</dbReference>
<dbReference type="Gene3D" id="3.30.565.10">
    <property type="entry name" value="Histidine kinase-like ATPase, C-terminal domain"/>
    <property type="match status" value="1"/>
</dbReference>
<dbReference type="GO" id="GO:0016301">
    <property type="term" value="F:kinase activity"/>
    <property type="evidence" value="ECO:0007669"/>
    <property type="project" value="UniProtKB-KW"/>
</dbReference>
<feature type="transmembrane region" description="Helical" evidence="9">
    <location>
        <begin position="59"/>
        <end position="80"/>
    </location>
</feature>
<keyword evidence="9" id="KW-0812">Transmembrane</keyword>
<evidence type="ECO:0000256" key="8">
    <source>
        <dbReference type="ARBA" id="ARBA00023012"/>
    </source>
</evidence>
<keyword evidence="8" id="KW-0902">Two-component regulatory system</keyword>
<evidence type="ECO:0000313" key="12">
    <source>
        <dbReference type="EMBL" id="GAA3626471.1"/>
    </source>
</evidence>
<feature type="transmembrane region" description="Helical" evidence="9">
    <location>
        <begin position="150"/>
        <end position="178"/>
    </location>
</feature>
<dbReference type="Proteomes" id="UP001501697">
    <property type="component" value="Unassembled WGS sequence"/>
</dbReference>
<gene>
    <name evidence="12" type="ORF">GCM10022200_06050</name>
</gene>
<feature type="transmembrane region" description="Helical" evidence="9">
    <location>
        <begin position="86"/>
        <end position="106"/>
    </location>
</feature>
<dbReference type="InterPro" id="IPR050482">
    <property type="entry name" value="Sensor_HK_TwoCompSys"/>
</dbReference>
<evidence type="ECO:0000256" key="5">
    <source>
        <dbReference type="ARBA" id="ARBA00022741"/>
    </source>
</evidence>
<evidence type="ECO:0000256" key="1">
    <source>
        <dbReference type="ARBA" id="ARBA00000085"/>
    </source>
</evidence>
<evidence type="ECO:0000256" key="4">
    <source>
        <dbReference type="ARBA" id="ARBA00022679"/>
    </source>
</evidence>
<dbReference type="InterPro" id="IPR036890">
    <property type="entry name" value="HATPase_C_sf"/>
</dbReference>
<keyword evidence="5" id="KW-0547">Nucleotide-binding</keyword>
<reference evidence="13" key="1">
    <citation type="journal article" date="2019" name="Int. J. Syst. Evol. Microbiol.">
        <title>The Global Catalogue of Microorganisms (GCM) 10K type strain sequencing project: providing services to taxonomists for standard genome sequencing and annotation.</title>
        <authorList>
            <consortium name="The Broad Institute Genomics Platform"/>
            <consortium name="The Broad Institute Genome Sequencing Center for Infectious Disease"/>
            <person name="Wu L."/>
            <person name="Ma J."/>
        </authorList>
    </citation>
    <scope>NUCLEOTIDE SEQUENCE [LARGE SCALE GENOMIC DNA]</scope>
    <source>
        <strain evidence="13">JCM 16544</strain>
    </source>
</reference>
<dbReference type="PANTHER" id="PTHR24421:SF10">
    <property type="entry name" value="NITRATE_NITRITE SENSOR PROTEIN NARQ"/>
    <property type="match status" value="1"/>
</dbReference>
<feature type="transmembrane region" description="Helical" evidence="9">
    <location>
        <begin position="222"/>
        <end position="244"/>
    </location>
</feature>
<evidence type="ECO:0000313" key="13">
    <source>
        <dbReference type="Proteomes" id="UP001501697"/>
    </source>
</evidence>
<protein>
    <recommendedName>
        <fullName evidence="2">histidine kinase</fullName>
        <ecNumber evidence="2">2.7.13.3</ecNumber>
    </recommendedName>
</protein>
<dbReference type="EC" id="2.7.13.3" evidence="2"/>
<evidence type="ECO:0000259" key="11">
    <source>
        <dbReference type="Pfam" id="PF13796"/>
    </source>
</evidence>